<dbReference type="AlphaFoldDB" id="A0A645EBZ0"/>
<dbReference type="EMBL" id="VSSQ01045646">
    <property type="protein sequence ID" value="MPM99564.1"/>
    <property type="molecule type" value="Genomic_DNA"/>
</dbReference>
<reference evidence="1" key="1">
    <citation type="submission" date="2019-08" db="EMBL/GenBank/DDBJ databases">
        <authorList>
            <person name="Kucharzyk K."/>
            <person name="Murdoch R.W."/>
            <person name="Higgins S."/>
            <person name="Loffler F."/>
        </authorList>
    </citation>
    <scope>NUCLEOTIDE SEQUENCE</scope>
</reference>
<accession>A0A645EBZ0</accession>
<organism evidence="1">
    <name type="scientific">bioreactor metagenome</name>
    <dbReference type="NCBI Taxonomy" id="1076179"/>
    <lineage>
        <taxon>unclassified sequences</taxon>
        <taxon>metagenomes</taxon>
        <taxon>ecological metagenomes</taxon>
    </lineage>
</organism>
<sequence length="100" mass="11842">MGYKVHLPHGKIIYATDTVTLAGIEAKHYDLYLVEANYEDADIRERMREKEATGEYAYERDAMVNHLSKARCDAWIYQNIGRNGEYIYMHQHREQERSET</sequence>
<comment type="caution">
    <text evidence="1">The sequence shown here is derived from an EMBL/GenBank/DDBJ whole genome shotgun (WGS) entry which is preliminary data.</text>
</comment>
<gene>
    <name evidence="1" type="ORF">SDC9_146756</name>
</gene>
<protein>
    <submittedName>
        <fullName evidence="1">Uncharacterized protein</fullName>
    </submittedName>
</protein>
<evidence type="ECO:0000313" key="1">
    <source>
        <dbReference type="EMBL" id="MPM99564.1"/>
    </source>
</evidence>
<name>A0A645EBZ0_9ZZZZ</name>
<proteinExistence type="predicted"/>